<keyword evidence="3 6" id="KW-0812">Transmembrane</keyword>
<evidence type="ECO:0000313" key="7">
    <source>
        <dbReference type="EMBL" id="QMT83296.1"/>
    </source>
</evidence>
<feature type="transmembrane region" description="Helical" evidence="6">
    <location>
        <begin position="41"/>
        <end position="63"/>
    </location>
</feature>
<gene>
    <name evidence="7" type="ORF">G6534_00895</name>
</gene>
<feature type="transmembrane region" description="Helical" evidence="6">
    <location>
        <begin position="136"/>
        <end position="161"/>
    </location>
</feature>
<feature type="transmembrane region" description="Helical" evidence="6">
    <location>
        <begin position="194"/>
        <end position="216"/>
    </location>
</feature>
<evidence type="ECO:0000313" key="8">
    <source>
        <dbReference type="Proteomes" id="UP000514410"/>
    </source>
</evidence>
<dbReference type="PANTHER" id="PTHR43701:SF2">
    <property type="entry name" value="MEMBRANE TRANSPORTER PROTEIN YJNA-RELATED"/>
    <property type="match status" value="1"/>
</dbReference>
<comment type="similarity">
    <text evidence="2 6">Belongs to the 4-toluene sulfonate uptake permease (TSUP) (TC 2.A.102) family.</text>
</comment>
<proteinExistence type="inferred from homology"/>
<name>A0A7L7KVI1_9LACO</name>
<accession>A0A7L7KVI1</accession>
<evidence type="ECO:0000256" key="5">
    <source>
        <dbReference type="ARBA" id="ARBA00023136"/>
    </source>
</evidence>
<organism evidence="7 8">
    <name type="scientific">Companilactobacillus pabuli</name>
    <dbReference type="NCBI Taxonomy" id="2714036"/>
    <lineage>
        <taxon>Bacteria</taxon>
        <taxon>Bacillati</taxon>
        <taxon>Bacillota</taxon>
        <taxon>Bacilli</taxon>
        <taxon>Lactobacillales</taxon>
        <taxon>Lactobacillaceae</taxon>
        <taxon>Companilactobacillus</taxon>
    </lineage>
</organism>
<feature type="transmembrane region" description="Helical" evidence="6">
    <location>
        <begin position="7"/>
        <end position="29"/>
    </location>
</feature>
<evidence type="ECO:0000256" key="6">
    <source>
        <dbReference type="RuleBase" id="RU363041"/>
    </source>
</evidence>
<keyword evidence="6" id="KW-1003">Cell membrane</keyword>
<reference evidence="7 8" key="1">
    <citation type="submission" date="2020-02" db="EMBL/GenBank/DDBJ databases">
        <title>Complete Genome Sequence of Lactobacillus sp. NFFJ11 Isolated from animal feed.</title>
        <authorList>
            <person name="Jung J.Y."/>
        </authorList>
    </citation>
    <scope>NUCLEOTIDE SEQUENCE [LARGE SCALE GENOMIC DNA]</scope>
    <source>
        <strain evidence="7 8">NFFJ11</strain>
    </source>
</reference>
<keyword evidence="5 6" id="KW-0472">Membrane</keyword>
<feature type="transmembrane region" description="Helical" evidence="6">
    <location>
        <begin position="75"/>
        <end position="92"/>
    </location>
</feature>
<dbReference type="PANTHER" id="PTHR43701">
    <property type="entry name" value="MEMBRANE TRANSPORTER PROTEIN MJ0441-RELATED"/>
    <property type="match status" value="1"/>
</dbReference>
<dbReference type="InterPro" id="IPR051598">
    <property type="entry name" value="TSUP/Inactive_protease-like"/>
</dbReference>
<dbReference type="EMBL" id="CP049366">
    <property type="protein sequence ID" value="QMT83296.1"/>
    <property type="molecule type" value="Genomic_DNA"/>
</dbReference>
<dbReference type="RefSeq" id="WP_182083026.1">
    <property type="nucleotide sequence ID" value="NZ_CP049366.1"/>
</dbReference>
<dbReference type="AlphaFoldDB" id="A0A7L7KVI1"/>
<keyword evidence="8" id="KW-1185">Reference proteome</keyword>
<feature type="transmembrane region" description="Helical" evidence="6">
    <location>
        <begin position="167"/>
        <end position="187"/>
    </location>
</feature>
<dbReference type="InterPro" id="IPR002781">
    <property type="entry name" value="TM_pro_TauE-like"/>
</dbReference>
<feature type="transmembrane region" description="Helical" evidence="6">
    <location>
        <begin position="228"/>
        <end position="245"/>
    </location>
</feature>
<dbReference type="GO" id="GO:0005886">
    <property type="term" value="C:plasma membrane"/>
    <property type="evidence" value="ECO:0007669"/>
    <property type="project" value="UniProtKB-SubCell"/>
</dbReference>
<sequence>MSFILLVILGIVIGTIVIALGGGGAAFYLGVLTAFFNLAPASAAATSIVTALPSLVIGTIIYIKQGRVNFHYGNQMLISALPAVIVGALVAPFIPQLIYTWLIAIILTALGIQIIIKQRSTSTKNKTHGKFAAAMYGVLSGLMVGIAGLSGGGPILAGLLILGLDTFNATATSSYVLVGMSFLGSIMHMTNGSIYWQAGIPLIIGAIVGAFIAPLLVNKLAKSKRAYLVQYFIAILLIFMGIKTLF</sequence>
<keyword evidence="4 6" id="KW-1133">Transmembrane helix</keyword>
<evidence type="ECO:0000256" key="4">
    <source>
        <dbReference type="ARBA" id="ARBA00022989"/>
    </source>
</evidence>
<evidence type="ECO:0000256" key="3">
    <source>
        <dbReference type="ARBA" id="ARBA00022692"/>
    </source>
</evidence>
<comment type="subcellular location">
    <subcellularLocation>
        <location evidence="6">Cell membrane</location>
        <topology evidence="6">Multi-pass membrane protein</topology>
    </subcellularLocation>
    <subcellularLocation>
        <location evidence="1">Membrane</location>
        <topology evidence="1">Multi-pass membrane protein</topology>
    </subcellularLocation>
</comment>
<protein>
    <recommendedName>
        <fullName evidence="6">Probable membrane transporter protein</fullName>
    </recommendedName>
</protein>
<dbReference type="Proteomes" id="UP000514410">
    <property type="component" value="Chromosome"/>
</dbReference>
<feature type="transmembrane region" description="Helical" evidence="6">
    <location>
        <begin position="98"/>
        <end position="116"/>
    </location>
</feature>
<evidence type="ECO:0000256" key="1">
    <source>
        <dbReference type="ARBA" id="ARBA00004141"/>
    </source>
</evidence>
<evidence type="ECO:0000256" key="2">
    <source>
        <dbReference type="ARBA" id="ARBA00009142"/>
    </source>
</evidence>
<dbReference type="KEGG" id="cpab:G6534_00895"/>
<dbReference type="Pfam" id="PF01925">
    <property type="entry name" value="TauE"/>
    <property type="match status" value="1"/>
</dbReference>